<dbReference type="EMBL" id="LAZR01011756">
    <property type="protein sequence ID" value="KKM60021.1"/>
    <property type="molecule type" value="Genomic_DNA"/>
</dbReference>
<organism evidence="1">
    <name type="scientific">marine sediment metagenome</name>
    <dbReference type="NCBI Taxonomy" id="412755"/>
    <lineage>
        <taxon>unclassified sequences</taxon>
        <taxon>metagenomes</taxon>
        <taxon>ecological metagenomes</taxon>
    </lineage>
</organism>
<reference evidence="1" key="1">
    <citation type="journal article" date="2015" name="Nature">
        <title>Complex archaea that bridge the gap between prokaryotes and eukaryotes.</title>
        <authorList>
            <person name="Spang A."/>
            <person name="Saw J.H."/>
            <person name="Jorgensen S.L."/>
            <person name="Zaremba-Niedzwiedzka K."/>
            <person name="Martijn J."/>
            <person name="Lind A.E."/>
            <person name="van Eijk R."/>
            <person name="Schleper C."/>
            <person name="Guy L."/>
            <person name="Ettema T.J."/>
        </authorList>
    </citation>
    <scope>NUCLEOTIDE SEQUENCE</scope>
</reference>
<dbReference type="InterPro" id="IPR038071">
    <property type="entry name" value="UROD/MetE-like_sf"/>
</dbReference>
<evidence type="ECO:0000313" key="1">
    <source>
        <dbReference type="EMBL" id="KKM60021.1"/>
    </source>
</evidence>
<protein>
    <recommendedName>
        <fullName evidence="2">Uroporphyrinogen decarboxylase (URO-D) domain-containing protein</fullName>
    </recommendedName>
</protein>
<gene>
    <name evidence="1" type="ORF">LCGC14_1546070</name>
</gene>
<comment type="caution">
    <text evidence="1">The sequence shown here is derived from an EMBL/GenBank/DDBJ whole genome shotgun (WGS) entry which is preliminary data.</text>
</comment>
<dbReference type="SUPFAM" id="SSF51726">
    <property type="entry name" value="UROD/MetE-like"/>
    <property type="match status" value="1"/>
</dbReference>
<evidence type="ECO:0008006" key="2">
    <source>
        <dbReference type="Google" id="ProtNLM"/>
    </source>
</evidence>
<sequence length="229" mass="26561">MTSEERVLKALNHEEPDRVPYDLTSTLVSGIHYIAYEKLRDYLGMEKKETELFDMVQGLARVHDDVLERLKVDTRGVLTGSPFGWELKIEETSEYEQYTDVWGVTWRRPKPHGLYFDMVAHPLKGATLDDAKKFKWPNPRDQARLEGIKEESSRLAKSDCLVVLGTVGMTVGLLQTFQWLLGFEDSFYALAAEPELTHYIVGKLSRNTVFIDRNRKRMTGIFFYFSERK</sequence>
<dbReference type="AlphaFoldDB" id="A0A0F9JCI7"/>
<dbReference type="Gene3D" id="3.20.20.210">
    <property type="match status" value="1"/>
</dbReference>
<proteinExistence type="predicted"/>
<name>A0A0F9JCI7_9ZZZZ</name>
<accession>A0A0F9JCI7</accession>